<evidence type="ECO:0000313" key="3">
    <source>
        <dbReference type="Proteomes" id="UP001497516"/>
    </source>
</evidence>
<dbReference type="AlphaFoldDB" id="A0AAV2E269"/>
<feature type="compositionally biased region" description="Polar residues" evidence="1">
    <location>
        <begin position="156"/>
        <end position="170"/>
    </location>
</feature>
<feature type="compositionally biased region" description="Basic and acidic residues" evidence="1">
    <location>
        <begin position="274"/>
        <end position="283"/>
    </location>
</feature>
<feature type="region of interest" description="Disordered" evidence="1">
    <location>
        <begin position="149"/>
        <end position="174"/>
    </location>
</feature>
<evidence type="ECO:0000256" key="1">
    <source>
        <dbReference type="SAM" id="MobiDB-lite"/>
    </source>
</evidence>
<accession>A0AAV2E269</accession>
<protein>
    <submittedName>
        <fullName evidence="2">Uncharacterized protein</fullName>
    </submittedName>
</protein>
<name>A0AAV2E269_9ROSI</name>
<organism evidence="2 3">
    <name type="scientific">Linum trigynum</name>
    <dbReference type="NCBI Taxonomy" id="586398"/>
    <lineage>
        <taxon>Eukaryota</taxon>
        <taxon>Viridiplantae</taxon>
        <taxon>Streptophyta</taxon>
        <taxon>Embryophyta</taxon>
        <taxon>Tracheophyta</taxon>
        <taxon>Spermatophyta</taxon>
        <taxon>Magnoliopsida</taxon>
        <taxon>eudicotyledons</taxon>
        <taxon>Gunneridae</taxon>
        <taxon>Pentapetalae</taxon>
        <taxon>rosids</taxon>
        <taxon>fabids</taxon>
        <taxon>Malpighiales</taxon>
        <taxon>Linaceae</taxon>
        <taxon>Linum</taxon>
    </lineage>
</organism>
<sequence>MPPKKNSAASQDVGDDDGSNQAGWELAEVRTRAEALDRRIRATEEELGPIKSTTDNLERGQTALQVVVEEIRTDSQTGYKTLAQRQAEADAKLDRINRGQDELRASNDGIWATIAQLAEMIAGMGSREPARRTVDLIVAGDKLKGTLAATEEKKGNSSPLPVTPQTTSPRGAQGGELLKTRDHAIQALSGAWGSLAMDTGDYQPPSGLPIGIGGAVTRSAGGAGTGASGSGPADQGMMGQGSSAGSAEQMQTGRVEIGPRDGVRSRPGRTAKPRSREGLTRAS</sequence>
<dbReference type="EMBL" id="OZ034817">
    <property type="protein sequence ID" value="CAL1379986.1"/>
    <property type="molecule type" value="Genomic_DNA"/>
</dbReference>
<evidence type="ECO:0000313" key="2">
    <source>
        <dbReference type="EMBL" id="CAL1379986.1"/>
    </source>
</evidence>
<proteinExistence type="predicted"/>
<gene>
    <name evidence="2" type="ORF">LTRI10_LOCUS21467</name>
</gene>
<feature type="region of interest" description="Disordered" evidence="1">
    <location>
        <begin position="221"/>
        <end position="283"/>
    </location>
</feature>
<keyword evidence="3" id="KW-1185">Reference proteome</keyword>
<feature type="region of interest" description="Disordered" evidence="1">
    <location>
        <begin position="1"/>
        <end position="26"/>
    </location>
</feature>
<reference evidence="2 3" key="1">
    <citation type="submission" date="2024-04" db="EMBL/GenBank/DDBJ databases">
        <authorList>
            <person name="Fracassetti M."/>
        </authorList>
    </citation>
    <scope>NUCLEOTIDE SEQUENCE [LARGE SCALE GENOMIC DNA]</scope>
</reference>
<feature type="compositionally biased region" description="Low complexity" evidence="1">
    <location>
        <begin position="230"/>
        <end position="251"/>
    </location>
</feature>
<dbReference type="Proteomes" id="UP001497516">
    <property type="component" value="Chromosome 4"/>
</dbReference>